<dbReference type="InterPro" id="IPR036236">
    <property type="entry name" value="Znf_C2H2_sf"/>
</dbReference>
<keyword evidence="6" id="KW-1185">Reference proteome</keyword>
<sequence>MDNLDIGIVVLCHIRTYDDVAYYLYECTNDDNLGKECGEERPYVCDRCSKTYKYQSGLYIHQKYECNVEPQFACSYCSYRARQKGKAQKFTCPDCLRIYKHKARMESHRKYECVSQPSIQCPYCPYKVKQRSVMGRAMEEISLSRLSKNLQTQRSYAST</sequence>
<accession>T1HQ28</accession>
<dbReference type="EMBL" id="ACPB03013611">
    <property type="status" value="NOT_ANNOTATED_CDS"/>
    <property type="molecule type" value="Genomic_DNA"/>
</dbReference>
<proteinExistence type="predicted"/>
<name>T1HQ28_RHOPR</name>
<keyword evidence="4" id="KW-0862">Zinc</keyword>
<dbReference type="SUPFAM" id="SSF57667">
    <property type="entry name" value="beta-beta-alpha zinc fingers"/>
    <property type="match status" value="1"/>
</dbReference>
<dbReference type="InterPro" id="IPR013087">
    <property type="entry name" value="Znf_C2H2_type"/>
</dbReference>
<dbReference type="Gene3D" id="3.30.160.60">
    <property type="entry name" value="Classic Zinc Finger"/>
    <property type="match status" value="1"/>
</dbReference>
<dbReference type="HOGENOM" id="CLU_1662958_0_0_1"/>
<keyword evidence="1" id="KW-0479">Metal-binding</keyword>
<organism evidence="5 6">
    <name type="scientific">Rhodnius prolixus</name>
    <name type="common">Triatomid bug</name>
    <dbReference type="NCBI Taxonomy" id="13249"/>
    <lineage>
        <taxon>Eukaryota</taxon>
        <taxon>Metazoa</taxon>
        <taxon>Ecdysozoa</taxon>
        <taxon>Arthropoda</taxon>
        <taxon>Hexapoda</taxon>
        <taxon>Insecta</taxon>
        <taxon>Pterygota</taxon>
        <taxon>Neoptera</taxon>
        <taxon>Paraneoptera</taxon>
        <taxon>Hemiptera</taxon>
        <taxon>Heteroptera</taxon>
        <taxon>Panheteroptera</taxon>
        <taxon>Cimicomorpha</taxon>
        <taxon>Reduviidae</taxon>
        <taxon>Triatominae</taxon>
        <taxon>Rhodnius</taxon>
    </lineage>
</organism>
<dbReference type="AlphaFoldDB" id="T1HQ28"/>
<protein>
    <submittedName>
        <fullName evidence="5">C2H2-type domain-containing protein</fullName>
    </submittedName>
</protein>
<dbReference type="InParanoid" id="T1HQ28"/>
<dbReference type="OMA" id="RMESHRK"/>
<dbReference type="Proteomes" id="UP000015103">
    <property type="component" value="Unassembled WGS sequence"/>
</dbReference>
<dbReference type="EMBL" id="ACPB03013609">
    <property type="status" value="NOT_ANNOTATED_CDS"/>
    <property type="molecule type" value="Genomic_DNA"/>
</dbReference>
<evidence type="ECO:0000256" key="2">
    <source>
        <dbReference type="ARBA" id="ARBA00022737"/>
    </source>
</evidence>
<reference evidence="5" key="1">
    <citation type="submission" date="2015-05" db="UniProtKB">
        <authorList>
            <consortium name="EnsemblMetazoa"/>
        </authorList>
    </citation>
    <scope>IDENTIFICATION</scope>
</reference>
<keyword evidence="2" id="KW-0677">Repeat</keyword>
<dbReference type="PROSITE" id="PS50157">
    <property type="entry name" value="ZINC_FINGER_C2H2_2"/>
    <property type="match status" value="1"/>
</dbReference>
<dbReference type="EMBL" id="ACPB03013610">
    <property type="status" value="NOT_ANNOTATED_CDS"/>
    <property type="molecule type" value="Genomic_DNA"/>
</dbReference>
<dbReference type="eggNOG" id="ENOG502T2MM">
    <property type="taxonomic scope" value="Eukaryota"/>
</dbReference>
<evidence type="ECO:0000256" key="3">
    <source>
        <dbReference type="ARBA" id="ARBA00022771"/>
    </source>
</evidence>
<evidence type="ECO:0000256" key="4">
    <source>
        <dbReference type="ARBA" id="ARBA00022833"/>
    </source>
</evidence>
<dbReference type="VEuPathDB" id="VectorBase:RPRC006152"/>
<evidence type="ECO:0000313" key="6">
    <source>
        <dbReference type="Proteomes" id="UP000015103"/>
    </source>
</evidence>
<dbReference type="STRING" id="13249.T1HQ28"/>
<keyword evidence="3" id="KW-0863">Zinc-finger</keyword>
<dbReference type="FunFam" id="3.30.160.60:FF:000671">
    <property type="entry name" value="Zinc finger protein 26"/>
    <property type="match status" value="1"/>
</dbReference>
<dbReference type="GO" id="GO:0008270">
    <property type="term" value="F:zinc ion binding"/>
    <property type="evidence" value="ECO:0007669"/>
    <property type="project" value="UniProtKB-KW"/>
</dbReference>
<evidence type="ECO:0000256" key="1">
    <source>
        <dbReference type="ARBA" id="ARBA00022723"/>
    </source>
</evidence>
<evidence type="ECO:0000313" key="5">
    <source>
        <dbReference type="EnsemblMetazoa" id="RPRC006152-PA"/>
    </source>
</evidence>
<dbReference type="EnsemblMetazoa" id="RPRC006152-RA">
    <property type="protein sequence ID" value="RPRC006152-PA"/>
    <property type="gene ID" value="RPRC006152"/>
</dbReference>